<dbReference type="Gene3D" id="1.50.10.100">
    <property type="entry name" value="Chondroitin AC/alginate lyase"/>
    <property type="match status" value="1"/>
</dbReference>
<evidence type="ECO:0000313" key="5">
    <source>
        <dbReference type="EMBL" id="GGG80530.1"/>
    </source>
</evidence>
<dbReference type="RefSeq" id="WP_229739282.1">
    <property type="nucleotide sequence ID" value="NZ_BMGT01000003.1"/>
</dbReference>
<evidence type="ECO:0000313" key="6">
    <source>
        <dbReference type="Proteomes" id="UP000647241"/>
    </source>
</evidence>
<evidence type="ECO:0000256" key="1">
    <source>
        <dbReference type="ARBA" id="ARBA00022729"/>
    </source>
</evidence>
<evidence type="ECO:0000256" key="2">
    <source>
        <dbReference type="ARBA" id="ARBA00023239"/>
    </source>
</evidence>
<dbReference type="EMBL" id="BMGT01000003">
    <property type="protein sequence ID" value="GGG80530.1"/>
    <property type="molecule type" value="Genomic_DNA"/>
</dbReference>
<dbReference type="InterPro" id="IPR008929">
    <property type="entry name" value="Chondroitin_lyas"/>
</dbReference>
<accession>A0A917M6I7</accession>
<evidence type="ECO:0000259" key="4">
    <source>
        <dbReference type="Pfam" id="PF05426"/>
    </source>
</evidence>
<protein>
    <recommendedName>
        <fullName evidence="4">Alginate lyase domain-containing protein</fullName>
    </recommendedName>
</protein>
<feature type="signal peptide" evidence="3">
    <location>
        <begin position="1"/>
        <end position="23"/>
    </location>
</feature>
<keyword evidence="2" id="KW-0456">Lyase</keyword>
<dbReference type="GO" id="GO:0016829">
    <property type="term" value="F:lyase activity"/>
    <property type="evidence" value="ECO:0007669"/>
    <property type="project" value="UniProtKB-KW"/>
</dbReference>
<dbReference type="PROSITE" id="PS51257">
    <property type="entry name" value="PROKAR_LIPOPROTEIN"/>
    <property type="match status" value="1"/>
</dbReference>
<organism evidence="5 6">
    <name type="scientific">Edaphobacter dinghuensis</name>
    <dbReference type="NCBI Taxonomy" id="1560005"/>
    <lineage>
        <taxon>Bacteria</taxon>
        <taxon>Pseudomonadati</taxon>
        <taxon>Acidobacteriota</taxon>
        <taxon>Terriglobia</taxon>
        <taxon>Terriglobales</taxon>
        <taxon>Acidobacteriaceae</taxon>
        <taxon>Edaphobacter</taxon>
    </lineage>
</organism>
<sequence length="371" mass="40907">MSANSVRMCAVITLALACSFAFAADHVTNPKASYIDVQQRHAQLAHNADPHIAKAIASLSFCTKLPEVPAPTGRMIIPPHYLSGGHGPINPAEAPVTRIYGHFEKRVTAGMNQWLVTSDKNEAQCAQQQIDAWAQAGALLDYTPQESSQAWYQVEWTLSAIATSESVLVNEPSLDQAVVKRDIQWMNKVAHRTMDFDKAGKQTNNHHYWRGLAAVSTGVISSDDSLFNWGVGVYKQAINELDQRGAFPQEMRRHERAIHYQSFALQPLTPLASFAERQHVPLYEYRSPTGRTIHDAVDFLGSALTNPAIIKAYTPDTQLLDDGPDFFAFAEFYSHYTNSAPMPASIQKGLEQPTFATRIGGSTTVIAGLPR</sequence>
<dbReference type="AlphaFoldDB" id="A0A917M6I7"/>
<keyword evidence="1 3" id="KW-0732">Signal</keyword>
<gene>
    <name evidence="5" type="ORF">GCM10011585_24910</name>
</gene>
<dbReference type="InterPro" id="IPR008397">
    <property type="entry name" value="Alginate_lyase_dom"/>
</dbReference>
<evidence type="ECO:0000256" key="3">
    <source>
        <dbReference type="SAM" id="SignalP"/>
    </source>
</evidence>
<keyword evidence="6" id="KW-1185">Reference proteome</keyword>
<feature type="chain" id="PRO_5038080364" description="Alginate lyase domain-containing protein" evidence="3">
    <location>
        <begin position="24"/>
        <end position="371"/>
    </location>
</feature>
<feature type="domain" description="Alginate lyase" evidence="4">
    <location>
        <begin position="85"/>
        <end position="308"/>
    </location>
</feature>
<proteinExistence type="predicted"/>
<dbReference type="Pfam" id="PF05426">
    <property type="entry name" value="Alginate_lyase"/>
    <property type="match status" value="1"/>
</dbReference>
<comment type="caution">
    <text evidence="5">The sequence shown here is derived from an EMBL/GenBank/DDBJ whole genome shotgun (WGS) entry which is preliminary data.</text>
</comment>
<reference evidence="5" key="2">
    <citation type="submission" date="2020-09" db="EMBL/GenBank/DDBJ databases">
        <authorList>
            <person name="Sun Q."/>
            <person name="Zhou Y."/>
        </authorList>
    </citation>
    <scope>NUCLEOTIDE SEQUENCE</scope>
    <source>
        <strain evidence="5">CGMCC 1.12997</strain>
    </source>
</reference>
<dbReference type="Proteomes" id="UP000647241">
    <property type="component" value="Unassembled WGS sequence"/>
</dbReference>
<name>A0A917M6I7_9BACT</name>
<reference evidence="5" key="1">
    <citation type="journal article" date="2014" name="Int. J. Syst. Evol. Microbiol.">
        <title>Complete genome sequence of Corynebacterium casei LMG S-19264T (=DSM 44701T), isolated from a smear-ripened cheese.</title>
        <authorList>
            <consortium name="US DOE Joint Genome Institute (JGI-PGF)"/>
            <person name="Walter F."/>
            <person name="Albersmeier A."/>
            <person name="Kalinowski J."/>
            <person name="Ruckert C."/>
        </authorList>
    </citation>
    <scope>NUCLEOTIDE SEQUENCE</scope>
    <source>
        <strain evidence="5">CGMCC 1.12997</strain>
    </source>
</reference>
<dbReference type="GO" id="GO:0042597">
    <property type="term" value="C:periplasmic space"/>
    <property type="evidence" value="ECO:0007669"/>
    <property type="project" value="InterPro"/>
</dbReference>
<dbReference type="SUPFAM" id="SSF48230">
    <property type="entry name" value="Chondroitin AC/alginate lyase"/>
    <property type="match status" value="1"/>
</dbReference>